<dbReference type="Proteomes" id="UP000280501">
    <property type="component" value="Unassembled WGS sequence"/>
</dbReference>
<protein>
    <submittedName>
        <fullName evidence="2">Uncharacterized protein</fullName>
    </submittedName>
</protein>
<dbReference type="EMBL" id="RKQZ01000001">
    <property type="protein sequence ID" value="RPF20966.1"/>
    <property type="molecule type" value="Genomic_DNA"/>
</dbReference>
<accession>A0A3N4YNC5</accession>
<name>A0A3N4YNC5_9MICO</name>
<gene>
    <name evidence="2" type="ORF">EDD34_1574</name>
</gene>
<dbReference type="AlphaFoldDB" id="A0A3N4YNC5"/>
<sequence length="215" mass="21647">MRGRAWHGGGQTGECPEASARHAFYSDVVDENRSVHDVLREVTGSGEDPSAVVEALRAAGHDLPGDLVVEAVASFTDTAPAAVAEHLSAFTTAYGPEGFVDPGDLDAAEMLPDGLALLASAPAASPAPDGEAGPVEALAFGAGAGPRDDDAVLPDDGPADDDADSAGPADVPSLPEDPGDPEDFVLGVLGTDAPDETFDPAELDAQDGPDTDIPL</sequence>
<feature type="compositionally biased region" description="Acidic residues" evidence="1">
    <location>
        <begin position="193"/>
        <end position="215"/>
    </location>
</feature>
<feature type="region of interest" description="Disordered" evidence="1">
    <location>
        <begin position="122"/>
        <end position="215"/>
    </location>
</feature>
<proteinExistence type="predicted"/>
<organism evidence="2 3">
    <name type="scientific">Myceligenerans xiligouense</name>
    <dbReference type="NCBI Taxonomy" id="253184"/>
    <lineage>
        <taxon>Bacteria</taxon>
        <taxon>Bacillati</taxon>
        <taxon>Actinomycetota</taxon>
        <taxon>Actinomycetes</taxon>
        <taxon>Micrococcales</taxon>
        <taxon>Promicromonosporaceae</taxon>
        <taxon>Myceligenerans</taxon>
    </lineage>
</organism>
<feature type="compositionally biased region" description="Acidic residues" evidence="1">
    <location>
        <begin position="151"/>
        <end position="164"/>
    </location>
</feature>
<keyword evidence="3" id="KW-1185">Reference proteome</keyword>
<reference evidence="2 3" key="1">
    <citation type="submission" date="2018-11" db="EMBL/GenBank/DDBJ databases">
        <title>Sequencing the genomes of 1000 actinobacteria strains.</title>
        <authorList>
            <person name="Klenk H.-P."/>
        </authorList>
    </citation>
    <scope>NUCLEOTIDE SEQUENCE [LARGE SCALE GENOMIC DNA]</scope>
    <source>
        <strain evidence="2 3">DSM 15700</strain>
    </source>
</reference>
<evidence type="ECO:0000313" key="2">
    <source>
        <dbReference type="EMBL" id="RPF20966.1"/>
    </source>
</evidence>
<evidence type="ECO:0000313" key="3">
    <source>
        <dbReference type="Proteomes" id="UP000280501"/>
    </source>
</evidence>
<comment type="caution">
    <text evidence="2">The sequence shown here is derived from an EMBL/GenBank/DDBJ whole genome shotgun (WGS) entry which is preliminary data.</text>
</comment>
<evidence type="ECO:0000256" key="1">
    <source>
        <dbReference type="SAM" id="MobiDB-lite"/>
    </source>
</evidence>